<dbReference type="PANTHER" id="PTHR30562:SF1">
    <property type="entry name" value="UVRABC SYSTEM PROTEIN C"/>
    <property type="match status" value="1"/>
</dbReference>
<dbReference type="InterPro" id="IPR000305">
    <property type="entry name" value="GIY-YIG_endonuc"/>
</dbReference>
<name>A0A382CMH5_9ZZZZ</name>
<evidence type="ECO:0000256" key="3">
    <source>
        <dbReference type="ARBA" id="ARBA00022769"/>
    </source>
</evidence>
<evidence type="ECO:0000313" key="8">
    <source>
        <dbReference type="EMBL" id="SVB26982.1"/>
    </source>
</evidence>
<evidence type="ECO:0000256" key="5">
    <source>
        <dbReference type="ARBA" id="ARBA00023204"/>
    </source>
</evidence>
<feature type="domain" description="UVR" evidence="6">
    <location>
        <begin position="208"/>
        <end position="243"/>
    </location>
</feature>
<dbReference type="FunFam" id="3.40.1440.10:FF:000001">
    <property type="entry name" value="UvrABC system protein C"/>
    <property type="match status" value="1"/>
</dbReference>
<dbReference type="GO" id="GO:0006289">
    <property type="term" value="P:nucleotide-excision repair"/>
    <property type="evidence" value="ECO:0007669"/>
    <property type="project" value="InterPro"/>
</dbReference>
<dbReference type="SUPFAM" id="SSF46600">
    <property type="entry name" value="C-terminal UvrC-binding domain of UvrB"/>
    <property type="match status" value="1"/>
</dbReference>
<keyword evidence="3" id="KW-0228">DNA excision</keyword>
<dbReference type="Gene3D" id="4.10.860.10">
    <property type="entry name" value="UVR domain"/>
    <property type="match status" value="1"/>
</dbReference>
<dbReference type="InterPro" id="IPR047296">
    <property type="entry name" value="GIY-YIG_UvrC_Cho"/>
</dbReference>
<feature type="non-terminal residue" evidence="8">
    <location>
        <position position="264"/>
    </location>
</feature>
<dbReference type="Pfam" id="PF02151">
    <property type="entry name" value="UVR"/>
    <property type="match status" value="1"/>
</dbReference>
<gene>
    <name evidence="8" type="ORF">METZ01_LOCUS179836</name>
</gene>
<protein>
    <recommendedName>
        <fullName evidence="9">GIY-YIG domain-containing protein</fullName>
    </recommendedName>
</protein>
<dbReference type="PROSITE" id="PS50151">
    <property type="entry name" value="UVR"/>
    <property type="match status" value="1"/>
</dbReference>
<dbReference type="SMART" id="SM00465">
    <property type="entry name" value="GIYc"/>
    <property type="match status" value="1"/>
</dbReference>
<dbReference type="EMBL" id="UINC01035103">
    <property type="protein sequence ID" value="SVB26982.1"/>
    <property type="molecule type" value="Genomic_DNA"/>
</dbReference>
<dbReference type="InterPro" id="IPR035901">
    <property type="entry name" value="GIY-YIG_endonuc_sf"/>
</dbReference>
<evidence type="ECO:0000259" key="6">
    <source>
        <dbReference type="PROSITE" id="PS50151"/>
    </source>
</evidence>
<dbReference type="PROSITE" id="PS50164">
    <property type="entry name" value="GIY_YIG"/>
    <property type="match status" value="1"/>
</dbReference>
<evidence type="ECO:0000256" key="2">
    <source>
        <dbReference type="ARBA" id="ARBA00022763"/>
    </source>
</evidence>
<evidence type="ECO:0000259" key="7">
    <source>
        <dbReference type="PROSITE" id="PS50164"/>
    </source>
</evidence>
<dbReference type="PANTHER" id="PTHR30562">
    <property type="entry name" value="UVRC/OXIDOREDUCTASE"/>
    <property type="match status" value="1"/>
</dbReference>
<dbReference type="SUPFAM" id="SSF82771">
    <property type="entry name" value="GIY-YIG endonuclease"/>
    <property type="match status" value="1"/>
</dbReference>
<organism evidence="8">
    <name type="scientific">marine metagenome</name>
    <dbReference type="NCBI Taxonomy" id="408172"/>
    <lineage>
        <taxon>unclassified sequences</taxon>
        <taxon>metagenomes</taxon>
        <taxon>ecological metagenomes</taxon>
    </lineage>
</organism>
<keyword evidence="1" id="KW-0963">Cytoplasm</keyword>
<dbReference type="InterPro" id="IPR050066">
    <property type="entry name" value="UvrABC_protein_C"/>
</dbReference>
<dbReference type="Gene3D" id="3.40.1440.10">
    <property type="entry name" value="GIY-YIG endonuclease"/>
    <property type="match status" value="1"/>
</dbReference>
<dbReference type="AlphaFoldDB" id="A0A382CMH5"/>
<reference evidence="8" key="1">
    <citation type="submission" date="2018-05" db="EMBL/GenBank/DDBJ databases">
        <authorList>
            <person name="Lanie J.A."/>
            <person name="Ng W.-L."/>
            <person name="Kazmierczak K.M."/>
            <person name="Andrzejewski T.M."/>
            <person name="Davidsen T.M."/>
            <person name="Wayne K.J."/>
            <person name="Tettelin H."/>
            <person name="Glass J.I."/>
            <person name="Rusch D."/>
            <person name="Podicherti R."/>
            <person name="Tsui H.-C.T."/>
            <person name="Winkler M.E."/>
        </authorList>
    </citation>
    <scope>NUCLEOTIDE SEQUENCE</scope>
</reference>
<evidence type="ECO:0000256" key="1">
    <source>
        <dbReference type="ARBA" id="ARBA00022490"/>
    </source>
</evidence>
<keyword evidence="5" id="KW-0234">DNA repair</keyword>
<feature type="domain" description="GIY-YIG" evidence="7">
    <location>
        <begin position="16"/>
        <end position="97"/>
    </location>
</feature>
<dbReference type="Pfam" id="PF01541">
    <property type="entry name" value="GIY-YIG"/>
    <property type="match status" value="1"/>
</dbReference>
<accession>A0A382CMH5</accession>
<keyword evidence="2" id="KW-0227">DNA damage</keyword>
<keyword evidence="4" id="KW-0267">Excision nuclease</keyword>
<dbReference type="CDD" id="cd10434">
    <property type="entry name" value="GIY-YIG_UvrC_Cho"/>
    <property type="match status" value="1"/>
</dbReference>
<dbReference type="InterPro" id="IPR001943">
    <property type="entry name" value="UVR_dom"/>
</dbReference>
<proteinExistence type="predicted"/>
<dbReference type="GO" id="GO:0004518">
    <property type="term" value="F:nuclease activity"/>
    <property type="evidence" value="ECO:0007669"/>
    <property type="project" value="UniProtKB-KW"/>
</dbReference>
<dbReference type="GO" id="GO:0009380">
    <property type="term" value="C:excinuclease repair complex"/>
    <property type="evidence" value="ECO:0007669"/>
    <property type="project" value="TreeGrafter"/>
</dbReference>
<dbReference type="InterPro" id="IPR036876">
    <property type="entry name" value="UVR_dom_sf"/>
</dbReference>
<sequence>MPINDHIRDKLSRLPHKPGVYLMRDRFGTVIYVGKARALRKRVTQYFHPSRRHSWDLKLAALIEAIEDFDVHVVKSEPEALLLEGKLIKEFKPRYNVSFRDDKNFLLIKVNLNDPIPRFALTRVRQQDGAKYYGPFVGSGACRRTITMLRKKFNLRGCRPLKPTERDYKHCLYGHLQHCSAPCVAKVTFDDYRRQVAEACDYLEGQTGEWEKELEAQMRKASEARDFEKAARYRDMISDLRETTRKSRKFTRMPVNLPGAIDSG</sequence>
<evidence type="ECO:0000256" key="4">
    <source>
        <dbReference type="ARBA" id="ARBA00022881"/>
    </source>
</evidence>
<evidence type="ECO:0008006" key="9">
    <source>
        <dbReference type="Google" id="ProtNLM"/>
    </source>
</evidence>